<accession>A0A6M4GS47</accession>
<protein>
    <recommendedName>
        <fullName evidence="4">DUF1579 domain-containing protein</fullName>
    </recommendedName>
</protein>
<evidence type="ECO:0000313" key="2">
    <source>
        <dbReference type="EMBL" id="QJR09906.1"/>
    </source>
</evidence>
<sequence length="173" mass="18854">MKKTIALLFALLGAATAAAQTPAPSPAPAPKPCTAPEAKQFDFWLGSWNVFQPDGKQAGTNDITAVYGCVLHESWKGRGGYEGQSFNRYDAERGVWHQTWVDSSGGILMIEGAFKDGVMTLSDATLPGKKDPKKVNEIAWSKNADGSVRQLWRTSEDGGKTWKVSFDGKYVRK</sequence>
<evidence type="ECO:0000313" key="3">
    <source>
        <dbReference type="Proteomes" id="UP000501534"/>
    </source>
</evidence>
<feature type="chain" id="PRO_5027074885" description="DUF1579 domain-containing protein" evidence="1">
    <location>
        <begin position="20"/>
        <end position="173"/>
    </location>
</feature>
<reference evidence="2 3" key="1">
    <citation type="submission" date="2020-04" db="EMBL/GenBank/DDBJ databases">
        <title>Usitatibacter rugosus gen. nov., sp. nov. and Usitatibacter palustris sp. nov., novel members of Usitatibacteraceae fam. nov. within the order Nitrosomonadales isolated from soil.</title>
        <authorList>
            <person name="Huber K.J."/>
            <person name="Neumann-Schaal M."/>
            <person name="Geppert A."/>
            <person name="Luckner M."/>
            <person name="Wanner G."/>
            <person name="Overmann J."/>
        </authorList>
    </citation>
    <scope>NUCLEOTIDE SEQUENCE [LARGE SCALE GENOMIC DNA]</scope>
    <source>
        <strain evidence="2 3">0125_3</strain>
    </source>
</reference>
<dbReference type="AlphaFoldDB" id="A0A6M4GS47"/>
<dbReference type="KEGG" id="uru:DSM104443_00957"/>
<name>A0A6M4GS47_9PROT</name>
<feature type="signal peptide" evidence="1">
    <location>
        <begin position="1"/>
        <end position="19"/>
    </location>
</feature>
<evidence type="ECO:0000256" key="1">
    <source>
        <dbReference type="SAM" id="SignalP"/>
    </source>
</evidence>
<evidence type="ECO:0008006" key="4">
    <source>
        <dbReference type="Google" id="ProtNLM"/>
    </source>
</evidence>
<proteinExistence type="predicted"/>
<dbReference type="RefSeq" id="WP_171090006.1">
    <property type="nucleotide sequence ID" value="NZ_CP053069.1"/>
</dbReference>
<gene>
    <name evidence="2" type="ORF">DSM104443_00957</name>
</gene>
<dbReference type="Proteomes" id="UP000501534">
    <property type="component" value="Chromosome"/>
</dbReference>
<keyword evidence="1" id="KW-0732">Signal</keyword>
<organism evidence="2 3">
    <name type="scientific">Usitatibacter rugosus</name>
    <dbReference type="NCBI Taxonomy" id="2732067"/>
    <lineage>
        <taxon>Bacteria</taxon>
        <taxon>Pseudomonadati</taxon>
        <taxon>Pseudomonadota</taxon>
        <taxon>Betaproteobacteria</taxon>
        <taxon>Nitrosomonadales</taxon>
        <taxon>Usitatibacteraceae</taxon>
        <taxon>Usitatibacter</taxon>
    </lineage>
</organism>
<keyword evidence="3" id="KW-1185">Reference proteome</keyword>
<dbReference type="EMBL" id="CP053069">
    <property type="protein sequence ID" value="QJR09906.1"/>
    <property type="molecule type" value="Genomic_DNA"/>
</dbReference>